<name>A0ABQ3WS32_9ACTN</name>
<evidence type="ECO:0000313" key="1">
    <source>
        <dbReference type="EMBL" id="GID49059.1"/>
    </source>
</evidence>
<sequence>MQCGTPGADCSDPTGSISRPFSGFRRVWTWGKVFARVAVHRNGSWPDFRRSDGNPPEPGVTAFQRGTVCAIANLKGIPFWVFG</sequence>
<dbReference type="EMBL" id="BOMF01000115">
    <property type="protein sequence ID" value="GID49059.1"/>
    <property type="molecule type" value="Genomic_DNA"/>
</dbReference>
<organism evidence="1">
    <name type="scientific">Actinoplanes campanulatus</name>
    <dbReference type="NCBI Taxonomy" id="113559"/>
    <lineage>
        <taxon>Bacteria</taxon>
        <taxon>Bacillati</taxon>
        <taxon>Actinomycetota</taxon>
        <taxon>Actinomycetes</taxon>
        <taxon>Micromonosporales</taxon>
        <taxon>Micromonosporaceae</taxon>
        <taxon>Actinoplanes</taxon>
    </lineage>
</organism>
<proteinExistence type="predicted"/>
<reference evidence="1" key="1">
    <citation type="submission" date="2021-01" db="EMBL/GenBank/DDBJ databases">
        <title>Whole genome shotgun sequence of Actinoplanes capillaceus NBRC 16408.</title>
        <authorList>
            <person name="Komaki H."/>
            <person name="Tamura T."/>
        </authorList>
    </citation>
    <scope>NUCLEOTIDE SEQUENCE [LARGE SCALE GENOMIC DNA]</scope>
    <source>
        <strain evidence="1">NBRC 16408</strain>
    </source>
</reference>
<protein>
    <submittedName>
        <fullName evidence="1">Uncharacterized protein</fullName>
    </submittedName>
</protein>
<gene>
    <name evidence="1" type="ORF">Aca07nite_63340</name>
</gene>
<accession>A0ABQ3WS32</accession>
<comment type="caution">
    <text evidence="1">The sequence shown here is derived from an EMBL/GenBank/DDBJ whole genome shotgun (WGS) entry which is preliminary data.</text>
</comment>